<accession>A0A2R8FBL5</accession>
<dbReference type="EMBL" id="LT993738">
    <property type="protein sequence ID" value="SPN73798.1"/>
    <property type="molecule type" value="Genomic_DNA"/>
</dbReference>
<evidence type="ECO:0000256" key="1">
    <source>
        <dbReference type="SAM" id="MobiDB-lite"/>
    </source>
</evidence>
<keyword evidence="3" id="KW-1185">Reference proteome</keyword>
<name>A0A2R8FBL5_9CHLA</name>
<reference evidence="3" key="1">
    <citation type="submission" date="2017-11" db="EMBL/GenBank/DDBJ databases">
        <authorList>
            <person name="Seth-Smith MB H."/>
        </authorList>
    </citation>
    <scope>NUCLEOTIDE SEQUENCE [LARGE SCALE GENOMIC DNA]</scope>
</reference>
<dbReference type="AlphaFoldDB" id="A0A2R8FBL5"/>
<dbReference type="NCBIfam" id="NF046087">
    <property type="entry name" value="T3SS_scaff_SemD"/>
    <property type="match status" value="1"/>
</dbReference>
<dbReference type="RefSeq" id="WP_108896744.1">
    <property type="nucleotide sequence ID" value="NZ_LT993738.1"/>
</dbReference>
<protein>
    <submittedName>
        <fullName evidence="2">Uncharacterized protein</fullName>
    </submittedName>
</protein>
<evidence type="ECO:0000313" key="3">
    <source>
        <dbReference type="Proteomes" id="UP000244926"/>
    </source>
</evidence>
<organism evidence="2 3">
    <name type="scientific">Chlamydia serpentis</name>
    <dbReference type="NCBI Taxonomy" id="1967782"/>
    <lineage>
        <taxon>Bacteria</taxon>
        <taxon>Pseudomonadati</taxon>
        <taxon>Chlamydiota</taxon>
        <taxon>Chlamydiia</taxon>
        <taxon>Chlamydiales</taxon>
        <taxon>Chlamydiaceae</taxon>
        <taxon>Chlamydia/Chlamydophila group</taxon>
        <taxon>Chlamydia</taxon>
    </lineage>
</organism>
<evidence type="ECO:0000313" key="2">
    <source>
        <dbReference type="EMBL" id="SPN73798.1"/>
    </source>
</evidence>
<gene>
    <name evidence="2" type="ORF">C10C_0645</name>
</gene>
<proteinExistence type="predicted"/>
<dbReference type="Proteomes" id="UP000244926">
    <property type="component" value="Chromosome I"/>
</dbReference>
<feature type="compositionally biased region" description="Low complexity" evidence="1">
    <location>
        <begin position="22"/>
        <end position="36"/>
    </location>
</feature>
<feature type="compositionally biased region" description="Polar residues" evidence="1">
    <location>
        <begin position="79"/>
        <end position="89"/>
    </location>
</feature>
<feature type="region of interest" description="Disordered" evidence="1">
    <location>
        <begin position="1"/>
        <end position="136"/>
    </location>
</feature>
<feature type="compositionally biased region" description="Polar residues" evidence="1">
    <location>
        <begin position="43"/>
        <end position="55"/>
    </location>
</feature>
<feature type="compositionally biased region" description="Pro residues" evidence="1">
    <location>
        <begin position="117"/>
        <end position="126"/>
    </location>
</feature>
<dbReference type="KEGG" id="csee:C10C_0645"/>
<dbReference type="OrthoDB" id="9827201at2"/>
<sequence>MAINPSGRKSNDDFWLGKSEQEGSQSSEINSHSNSNLGRHNVSRSSTDTNSQGSVSELRKKLARHFGAGGLLGSRGSAQYSTPLVTQSPARGHVSIPESSEIGGARPKVRSGASPKPKVPPRPISLPRPSDAAPVPQLTPKLQELVGTVKQVSQQQAKKEKRLSKLSEKIKSRWIAWETTFPVDYQQHAYNVLRQTLLIARDQQRGNIKKKSKSSPRLVKASLETINNVVQQALYNATTFKISEVRNGAELQLVCVLALEGPLLVSQESIERFLRGRASDLGIDNSNSEIEELIRLLGQSIDSVRNNHPGQMPIVWEYLTSLVLDAVINMKAKTAVYNVGKVNRDNVDSMTRYSEQKLNDMRNLSESVWCNTMTILISDLFNYGDS</sequence>